<evidence type="ECO:0000256" key="2">
    <source>
        <dbReference type="ARBA" id="ARBA00010765"/>
    </source>
</evidence>
<organism evidence="16 17">
    <name type="scientific">Alcanivorax jadensis T9</name>
    <dbReference type="NCBI Taxonomy" id="1177181"/>
    <lineage>
        <taxon>Bacteria</taxon>
        <taxon>Pseudomonadati</taxon>
        <taxon>Pseudomonadota</taxon>
        <taxon>Gammaproteobacteria</taxon>
        <taxon>Oceanospirillales</taxon>
        <taxon>Alcanivoracaceae</taxon>
        <taxon>Alcanivorax</taxon>
    </lineage>
</organism>
<dbReference type="SMART" id="SM00876">
    <property type="entry name" value="BATS"/>
    <property type="match status" value="1"/>
</dbReference>
<feature type="binding site" evidence="13">
    <location>
        <position position="74"/>
    </location>
    <ligand>
        <name>[4Fe-4S] cluster</name>
        <dbReference type="ChEBI" id="CHEBI:49883"/>
        <note>4Fe-4S-S-AdoMet</note>
    </ligand>
</feature>
<evidence type="ECO:0000256" key="14">
    <source>
        <dbReference type="SAM" id="MobiDB-lite"/>
    </source>
</evidence>
<feature type="binding site" evidence="13">
    <location>
        <position position="71"/>
    </location>
    <ligand>
        <name>[4Fe-4S] cluster</name>
        <dbReference type="ChEBI" id="CHEBI:49883"/>
        <note>4Fe-4S-S-AdoMet</note>
    </ligand>
</feature>
<evidence type="ECO:0000256" key="12">
    <source>
        <dbReference type="ARBA" id="ARBA00051157"/>
    </source>
</evidence>
<keyword evidence="10 13" id="KW-0408">Iron</keyword>
<comment type="cofactor">
    <cofactor evidence="13">
        <name>[4Fe-4S] cluster</name>
        <dbReference type="ChEBI" id="CHEBI:49883"/>
    </cofactor>
    <text evidence="13">Binds 1 [4Fe-4S] cluster. The cluster is coordinated with 3 cysteines and an exchangeable S-adenosyl-L-methionine.</text>
</comment>
<comment type="pathway">
    <text evidence="1 13">Cofactor biosynthesis; biotin biosynthesis; biotin from 7,8-diaminononanoate: step 2/2.</text>
</comment>
<evidence type="ECO:0000313" key="17">
    <source>
        <dbReference type="Proteomes" id="UP000029443"/>
    </source>
</evidence>
<keyword evidence="9 13" id="KW-0093">Biotin biosynthesis</keyword>
<feature type="region of interest" description="Disordered" evidence="14">
    <location>
        <begin position="361"/>
        <end position="387"/>
    </location>
</feature>
<evidence type="ECO:0000256" key="3">
    <source>
        <dbReference type="ARBA" id="ARBA00012236"/>
    </source>
</evidence>
<dbReference type="PROSITE" id="PS51918">
    <property type="entry name" value="RADICAL_SAM"/>
    <property type="match status" value="1"/>
</dbReference>
<dbReference type="NCBIfam" id="TIGR00433">
    <property type="entry name" value="bioB"/>
    <property type="match status" value="1"/>
</dbReference>
<comment type="subunit">
    <text evidence="13">Homodimer.</text>
</comment>
<feature type="domain" description="Radical SAM core" evidence="15">
    <location>
        <begin position="52"/>
        <end position="276"/>
    </location>
</feature>
<comment type="caution">
    <text evidence="16">The sequence shown here is derived from an EMBL/GenBank/DDBJ whole genome shotgun (WGS) entry which is preliminary data.</text>
</comment>
<protein>
    <recommendedName>
        <fullName evidence="3 13">Biotin synthase</fullName>
        <ecNumber evidence="3 13">2.8.1.6</ecNumber>
    </recommendedName>
</protein>
<dbReference type="EMBL" id="ARXU01000002">
    <property type="protein sequence ID" value="KGD62376.1"/>
    <property type="molecule type" value="Genomic_DNA"/>
</dbReference>
<dbReference type="Pfam" id="PF06968">
    <property type="entry name" value="BATS"/>
    <property type="match status" value="1"/>
</dbReference>
<evidence type="ECO:0000256" key="4">
    <source>
        <dbReference type="ARBA" id="ARBA00022485"/>
    </source>
</evidence>
<dbReference type="SMART" id="SM00729">
    <property type="entry name" value="Elp3"/>
    <property type="match status" value="1"/>
</dbReference>
<evidence type="ECO:0000256" key="8">
    <source>
        <dbReference type="ARBA" id="ARBA00022723"/>
    </source>
</evidence>
<feature type="binding site" evidence="13">
    <location>
        <position position="111"/>
    </location>
    <ligand>
        <name>[2Fe-2S] cluster</name>
        <dbReference type="ChEBI" id="CHEBI:190135"/>
    </ligand>
</feature>
<dbReference type="PANTHER" id="PTHR22976:SF2">
    <property type="entry name" value="BIOTIN SYNTHASE, MITOCHONDRIAL"/>
    <property type="match status" value="1"/>
</dbReference>
<comment type="function">
    <text evidence="13">Catalyzes the conversion of dethiobiotin (DTB) to biotin by the insertion of a sulfur atom into dethiobiotin via a radical-based mechanism.</text>
</comment>
<feature type="compositionally biased region" description="Basic and acidic residues" evidence="14">
    <location>
        <begin position="373"/>
        <end position="387"/>
    </location>
</feature>
<dbReference type="EC" id="2.8.1.6" evidence="3 13"/>
<evidence type="ECO:0000256" key="13">
    <source>
        <dbReference type="HAMAP-Rule" id="MF_01694"/>
    </source>
</evidence>
<keyword evidence="6 13" id="KW-0949">S-adenosyl-L-methionine</keyword>
<dbReference type="HAMAP" id="MF_01694">
    <property type="entry name" value="BioB"/>
    <property type="match status" value="1"/>
</dbReference>
<sequence length="387" mass="42697">MPATASPAQSPASDVAVRHDWKRSEIDALFALPFNDLLFQAASVHRGHFDPNAVQVSTLLSIKTGACPEDCKYCSQSGHYNTELEKEKLLEVARVVEEAQAARDKGASRFCMGAAWRSPREKDMPYVLDMVRQVKSLGLETCMTLGMLDQGQADALADAGLDYYNHNLDTSPEYYGQVITTRTYNDRLSTLANVRDAGMKVCCGGIVGMGEQRDDRVGLLQQLANLPHHPESVPINMLVKIEGTPLADVDDLDPFEFVRTVAVARILMPQSYVRLSAGRQEMNDEAQALCFLAGANSIFYGERLLTTDNPEANHDQQLFKRLGIHPLDLRHEASDEAHEDVIKAQVAEQQAEEAGLFYNAMSQNDGGKRPAKHVLDKDTGRPAATEH</sequence>
<dbReference type="InterPro" id="IPR058240">
    <property type="entry name" value="rSAM_sf"/>
</dbReference>
<dbReference type="InterPro" id="IPR010722">
    <property type="entry name" value="BATS_dom"/>
</dbReference>
<gene>
    <name evidence="13" type="primary">bioB</name>
    <name evidence="16" type="ORF">T9A_00667</name>
</gene>
<evidence type="ECO:0000256" key="7">
    <source>
        <dbReference type="ARBA" id="ARBA00022714"/>
    </source>
</evidence>
<dbReference type="SFLD" id="SFLDG01060">
    <property type="entry name" value="BATS_domain_containing"/>
    <property type="match status" value="1"/>
</dbReference>
<evidence type="ECO:0000256" key="1">
    <source>
        <dbReference type="ARBA" id="ARBA00004942"/>
    </source>
</evidence>
<dbReference type="SFLD" id="SFLDF00272">
    <property type="entry name" value="biotin_synthase"/>
    <property type="match status" value="1"/>
</dbReference>
<dbReference type="InterPro" id="IPR006638">
    <property type="entry name" value="Elp3/MiaA/NifB-like_rSAM"/>
</dbReference>
<feature type="binding site" evidence="13">
    <location>
        <position position="67"/>
    </location>
    <ligand>
        <name>[4Fe-4S] cluster</name>
        <dbReference type="ChEBI" id="CHEBI:49883"/>
        <note>4Fe-4S-S-AdoMet</note>
    </ligand>
</feature>
<evidence type="ECO:0000256" key="6">
    <source>
        <dbReference type="ARBA" id="ARBA00022691"/>
    </source>
</evidence>
<dbReference type="InterPro" id="IPR002684">
    <property type="entry name" value="Biotin_synth/BioAB"/>
</dbReference>
<keyword evidence="5 13" id="KW-0808">Transferase</keyword>
<proteinExistence type="inferred from homology"/>
<comment type="similarity">
    <text evidence="2 13">Belongs to the radical SAM superfamily. Biotin synthase family.</text>
</comment>
<dbReference type="CDD" id="cd01335">
    <property type="entry name" value="Radical_SAM"/>
    <property type="match status" value="1"/>
</dbReference>
<accession>A0ABR4WFM1</accession>
<dbReference type="Gene3D" id="3.20.20.70">
    <property type="entry name" value="Aldolase class I"/>
    <property type="match status" value="1"/>
</dbReference>
<comment type="cofactor">
    <cofactor evidence="13">
        <name>[2Fe-2S] cluster</name>
        <dbReference type="ChEBI" id="CHEBI:190135"/>
    </cofactor>
    <text evidence="13">Binds 1 [2Fe-2S] cluster. The cluster is coordinated with 3 cysteines and 1 arginine.</text>
</comment>
<dbReference type="InterPro" id="IPR013785">
    <property type="entry name" value="Aldolase_TIM"/>
</dbReference>
<dbReference type="SFLD" id="SFLDS00029">
    <property type="entry name" value="Radical_SAM"/>
    <property type="match status" value="1"/>
</dbReference>
<keyword evidence="4 13" id="KW-0004">4Fe-4S</keyword>
<dbReference type="Proteomes" id="UP000029443">
    <property type="component" value="Unassembled WGS sequence"/>
</dbReference>
<dbReference type="Pfam" id="PF04055">
    <property type="entry name" value="Radical_SAM"/>
    <property type="match status" value="1"/>
</dbReference>
<dbReference type="RefSeq" id="WP_035245077.1">
    <property type="nucleotide sequence ID" value="NZ_ARXU01000002.1"/>
</dbReference>
<evidence type="ECO:0000256" key="9">
    <source>
        <dbReference type="ARBA" id="ARBA00022756"/>
    </source>
</evidence>
<evidence type="ECO:0000259" key="15">
    <source>
        <dbReference type="PROSITE" id="PS51918"/>
    </source>
</evidence>
<keyword evidence="17" id="KW-1185">Reference proteome</keyword>
<evidence type="ECO:0000256" key="10">
    <source>
        <dbReference type="ARBA" id="ARBA00023004"/>
    </source>
</evidence>
<dbReference type="PANTHER" id="PTHR22976">
    <property type="entry name" value="BIOTIN SYNTHASE"/>
    <property type="match status" value="1"/>
</dbReference>
<feature type="binding site" evidence="13">
    <location>
        <position position="202"/>
    </location>
    <ligand>
        <name>[2Fe-2S] cluster</name>
        <dbReference type="ChEBI" id="CHEBI:190135"/>
    </ligand>
</feature>
<keyword evidence="7 13" id="KW-0001">2Fe-2S</keyword>
<dbReference type="PIRSF" id="PIRSF001619">
    <property type="entry name" value="Biotin_synth"/>
    <property type="match status" value="1"/>
</dbReference>
<keyword evidence="8 13" id="KW-0479">Metal-binding</keyword>
<keyword evidence="11 13" id="KW-0411">Iron-sulfur</keyword>
<dbReference type="InterPro" id="IPR024177">
    <property type="entry name" value="Biotin_synthase"/>
</dbReference>
<evidence type="ECO:0000256" key="11">
    <source>
        <dbReference type="ARBA" id="ARBA00023014"/>
    </source>
</evidence>
<feature type="binding site" evidence="13">
    <location>
        <position position="274"/>
    </location>
    <ligand>
        <name>[2Fe-2S] cluster</name>
        <dbReference type="ChEBI" id="CHEBI:190135"/>
    </ligand>
</feature>
<evidence type="ECO:0000313" key="16">
    <source>
        <dbReference type="EMBL" id="KGD62376.1"/>
    </source>
</evidence>
<feature type="binding site" evidence="13">
    <location>
        <position position="142"/>
    </location>
    <ligand>
        <name>[2Fe-2S] cluster</name>
        <dbReference type="ChEBI" id="CHEBI:190135"/>
    </ligand>
</feature>
<dbReference type="InterPro" id="IPR007197">
    <property type="entry name" value="rSAM"/>
</dbReference>
<dbReference type="SFLD" id="SFLDG01278">
    <property type="entry name" value="biotin_synthase_like"/>
    <property type="match status" value="1"/>
</dbReference>
<dbReference type="SUPFAM" id="SSF102114">
    <property type="entry name" value="Radical SAM enzymes"/>
    <property type="match status" value="1"/>
</dbReference>
<comment type="catalytic activity">
    <reaction evidence="12 13">
        <text>(4R,5S)-dethiobiotin + (sulfur carrier)-SH + 2 reduced [2Fe-2S]-[ferredoxin] + 2 S-adenosyl-L-methionine = (sulfur carrier)-H + biotin + 2 5'-deoxyadenosine + 2 L-methionine + 2 oxidized [2Fe-2S]-[ferredoxin]</text>
        <dbReference type="Rhea" id="RHEA:22060"/>
        <dbReference type="Rhea" id="RHEA-COMP:10000"/>
        <dbReference type="Rhea" id="RHEA-COMP:10001"/>
        <dbReference type="Rhea" id="RHEA-COMP:14737"/>
        <dbReference type="Rhea" id="RHEA-COMP:14739"/>
        <dbReference type="ChEBI" id="CHEBI:17319"/>
        <dbReference type="ChEBI" id="CHEBI:29917"/>
        <dbReference type="ChEBI" id="CHEBI:33737"/>
        <dbReference type="ChEBI" id="CHEBI:33738"/>
        <dbReference type="ChEBI" id="CHEBI:57586"/>
        <dbReference type="ChEBI" id="CHEBI:57844"/>
        <dbReference type="ChEBI" id="CHEBI:59789"/>
        <dbReference type="ChEBI" id="CHEBI:64428"/>
        <dbReference type="ChEBI" id="CHEBI:149473"/>
        <dbReference type="EC" id="2.8.1.6"/>
    </reaction>
</comment>
<evidence type="ECO:0000256" key="5">
    <source>
        <dbReference type="ARBA" id="ARBA00022679"/>
    </source>
</evidence>
<name>A0ABR4WFM1_9GAMM</name>
<reference evidence="16 17" key="1">
    <citation type="submission" date="2012-09" db="EMBL/GenBank/DDBJ databases">
        <title>Genome Sequence of alkane-degrading Bacterium Alcanivorax jadensis T9.</title>
        <authorList>
            <person name="Lai Q."/>
            <person name="Shao Z."/>
        </authorList>
    </citation>
    <scope>NUCLEOTIDE SEQUENCE [LARGE SCALE GENOMIC DNA]</scope>
    <source>
        <strain evidence="16 17">T9</strain>
    </source>
</reference>